<name>A0A0L6CD72_9MICO</name>
<organism evidence="1 3">
    <name type="scientific">Luteipulveratus halotolerans</name>
    <dbReference type="NCBI Taxonomy" id="1631356"/>
    <lineage>
        <taxon>Bacteria</taxon>
        <taxon>Bacillati</taxon>
        <taxon>Actinomycetota</taxon>
        <taxon>Actinomycetes</taxon>
        <taxon>Micrococcales</taxon>
        <taxon>Dermacoccaceae</taxon>
        <taxon>Luteipulveratus</taxon>
    </lineage>
</organism>
<gene>
    <name evidence="1" type="ORF">VV01_21360</name>
    <name evidence="2" type="ORF">VV01_22035</name>
</gene>
<dbReference type="RefSeq" id="WP_050672090.1">
    <property type="nucleotide sequence ID" value="NZ_LAIR01000003.1"/>
</dbReference>
<reference evidence="1" key="1">
    <citation type="submission" date="2015-03" db="EMBL/GenBank/DDBJ databases">
        <title>Emergence of plasmid-mediated VIM-4 carbapenemase in Citrobacter freundii, co-harbouring armA, CTX-M-3, TEM-1 and QnrB at a cancer centre in Bulgaria.</title>
        <authorList>
            <person name="Sabtcheva S.D."/>
            <person name="Ivanov I.N."/>
        </authorList>
    </citation>
    <scope>NUCLEOTIDE SEQUENCE</scope>
    <source>
        <strain evidence="1">C296001</strain>
    </source>
</reference>
<proteinExistence type="predicted"/>
<evidence type="ECO:0000313" key="1">
    <source>
        <dbReference type="EMBL" id="KNX35841.1"/>
    </source>
</evidence>
<dbReference type="EMBL" id="LAIR01000003">
    <property type="protein sequence ID" value="KNX35936.1"/>
    <property type="molecule type" value="Genomic_DNA"/>
</dbReference>
<dbReference type="EMBL" id="LAIR01000003">
    <property type="protein sequence ID" value="KNX35841.1"/>
    <property type="molecule type" value="Genomic_DNA"/>
</dbReference>
<evidence type="ECO:0000313" key="2">
    <source>
        <dbReference type="EMBL" id="KNX35936.1"/>
    </source>
</evidence>
<dbReference type="Proteomes" id="UP000037397">
    <property type="component" value="Unassembled WGS sequence"/>
</dbReference>
<dbReference type="OrthoDB" id="3781334at2"/>
<accession>A0A0L6CD72</accession>
<comment type="caution">
    <text evidence="1">The sequence shown here is derived from an EMBL/GenBank/DDBJ whole genome shotgun (WGS) entry which is preliminary data.</text>
</comment>
<dbReference type="AlphaFoldDB" id="A0A0L6CD72"/>
<evidence type="ECO:0000313" key="3">
    <source>
        <dbReference type="Proteomes" id="UP000037397"/>
    </source>
</evidence>
<protein>
    <submittedName>
        <fullName evidence="1">Uncharacterized protein</fullName>
    </submittedName>
</protein>
<reference evidence="3" key="2">
    <citation type="submission" date="2015-03" db="EMBL/GenBank/DDBJ databases">
        <title>Luteipulveratus halotolerans sp. nov., a novel actinobacterium (Dermacoccaceae) from Sarawak, Malaysia.</title>
        <authorList>
            <person name="Juboi H."/>
            <person name="Basik A."/>
            <person name="Shamsul S.S."/>
            <person name="Arnold P."/>
            <person name="Schmitt E.K."/>
            <person name="Sanglier J.-J."/>
            <person name="Yeo T."/>
        </authorList>
    </citation>
    <scope>NUCLEOTIDE SEQUENCE [LARGE SCALE GENOMIC DNA]</scope>
    <source>
        <strain evidence="3">C296001</strain>
    </source>
</reference>
<sequence>MTTPALAPHDTQETIATIARLLHHAAARAAEGAAAQGPRSVGHVHALGIHLLAAETALLVPREIDPYWPRPTQEDPTELLRIAEQLARSVPVNDTTVGFSSVVVGIADLLREATS</sequence>
<keyword evidence="3" id="KW-1185">Reference proteome</keyword>